<dbReference type="EMBL" id="JYDT01000027">
    <property type="protein sequence ID" value="KRY89817.1"/>
    <property type="molecule type" value="Genomic_DNA"/>
</dbReference>
<reference evidence="1 2" key="1">
    <citation type="submission" date="2015-01" db="EMBL/GenBank/DDBJ databases">
        <title>Evolution of Trichinella species and genotypes.</title>
        <authorList>
            <person name="Korhonen P.K."/>
            <person name="Edoardo P."/>
            <person name="Giuseppe L.R."/>
            <person name="Gasser R.B."/>
        </authorList>
    </citation>
    <scope>NUCLEOTIDE SEQUENCE [LARGE SCALE GENOMIC DNA]</scope>
    <source>
        <strain evidence="1">ISS470</strain>
    </source>
</reference>
<evidence type="ECO:0000313" key="1">
    <source>
        <dbReference type="EMBL" id="KRY89817.1"/>
    </source>
</evidence>
<accession>A0A0V1FV16</accession>
<protein>
    <submittedName>
        <fullName evidence="1">Uncharacterized protein</fullName>
    </submittedName>
</protein>
<organism evidence="1 2">
    <name type="scientific">Trichinella pseudospiralis</name>
    <name type="common">Parasitic roundworm</name>
    <dbReference type="NCBI Taxonomy" id="6337"/>
    <lineage>
        <taxon>Eukaryota</taxon>
        <taxon>Metazoa</taxon>
        <taxon>Ecdysozoa</taxon>
        <taxon>Nematoda</taxon>
        <taxon>Enoplea</taxon>
        <taxon>Dorylaimia</taxon>
        <taxon>Trichinellida</taxon>
        <taxon>Trichinellidae</taxon>
        <taxon>Trichinella</taxon>
    </lineage>
</organism>
<gene>
    <name evidence="1" type="ORF">T4D_4248</name>
</gene>
<name>A0A0V1FV16_TRIPS</name>
<dbReference type="Proteomes" id="UP000054995">
    <property type="component" value="Unassembled WGS sequence"/>
</dbReference>
<keyword evidence="2" id="KW-1185">Reference proteome</keyword>
<comment type="caution">
    <text evidence="1">The sequence shown here is derived from an EMBL/GenBank/DDBJ whole genome shotgun (WGS) entry which is preliminary data.</text>
</comment>
<dbReference type="AlphaFoldDB" id="A0A0V1FV16"/>
<sequence>MQLMITNVYNVLLNVFLEKVQNKNCDKNDYENFDFTQEDTKKSLQRCDAFADNGMQCKWANRFDVQVKITLVINEMQVKDDAVLLGEKQLLPQLR</sequence>
<proteinExistence type="predicted"/>
<evidence type="ECO:0000313" key="2">
    <source>
        <dbReference type="Proteomes" id="UP000054995"/>
    </source>
</evidence>